<evidence type="ECO:0000256" key="1">
    <source>
        <dbReference type="SAM" id="MobiDB-lite"/>
    </source>
</evidence>
<dbReference type="SMART" id="SM00320">
    <property type="entry name" value="WD40"/>
    <property type="match status" value="2"/>
</dbReference>
<feature type="compositionally biased region" description="Basic and acidic residues" evidence="1">
    <location>
        <begin position="130"/>
        <end position="148"/>
    </location>
</feature>
<organism evidence="2 3">
    <name type="scientific">Saguinus oedipus</name>
    <name type="common">Cotton-top tamarin</name>
    <name type="synonym">Oedipomidas oedipus</name>
    <dbReference type="NCBI Taxonomy" id="9490"/>
    <lineage>
        <taxon>Eukaryota</taxon>
        <taxon>Metazoa</taxon>
        <taxon>Chordata</taxon>
        <taxon>Craniata</taxon>
        <taxon>Vertebrata</taxon>
        <taxon>Euteleostomi</taxon>
        <taxon>Mammalia</taxon>
        <taxon>Eutheria</taxon>
        <taxon>Euarchontoglires</taxon>
        <taxon>Primates</taxon>
        <taxon>Haplorrhini</taxon>
        <taxon>Platyrrhini</taxon>
        <taxon>Cebidae</taxon>
        <taxon>Callitrichinae</taxon>
        <taxon>Saguinus</taxon>
    </lineage>
</organism>
<dbReference type="InterPro" id="IPR036322">
    <property type="entry name" value="WD40_repeat_dom_sf"/>
</dbReference>
<dbReference type="InterPro" id="IPR001680">
    <property type="entry name" value="WD40_rpt"/>
</dbReference>
<reference evidence="2 3" key="1">
    <citation type="submission" date="2023-05" db="EMBL/GenBank/DDBJ databases">
        <title>B98-5 Cell Line De Novo Hybrid Assembly: An Optical Mapping Approach.</title>
        <authorList>
            <person name="Kananen K."/>
            <person name="Auerbach J.A."/>
            <person name="Kautto E."/>
            <person name="Blachly J.S."/>
        </authorList>
    </citation>
    <scope>NUCLEOTIDE SEQUENCE [LARGE SCALE GENOMIC DNA]</scope>
    <source>
        <strain evidence="2">B95-8</strain>
        <tissue evidence="2">Cell line</tissue>
    </source>
</reference>
<dbReference type="EMBL" id="JASSZA010000018">
    <property type="protein sequence ID" value="KAK2089794.1"/>
    <property type="molecule type" value="Genomic_DNA"/>
</dbReference>
<keyword evidence="3" id="KW-1185">Reference proteome</keyword>
<sequence>MYHAPGKKREFNAFFLDKTYFGPYDETTCIDWTDDSRCFVVGSKDMSTWVFGAERWDNLIYYALGGHKDAIVACFFESSSLDVYSLSQDGVLCVWQCDTPPEGLRLKPPVGWKADLLQREEEGEEDQEGDRETTIRGKATPAEEEKTGKVKYSRLAK</sequence>
<accession>A0ABQ9TYA9</accession>
<dbReference type="InterPro" id="IPR027145">
    <property type="entry name" value="PWP2"/>
</dbReference>
<dbReference type="InterPro" id="IPR015943">
    <property type="entry name" value="WD40/YVTN_repeat-like_dom_sf"/>
</dbReference>
<comment type="caution">
    <text evidence="2">The sequence shown here is derived from an EMBL/GenBank/DDBJ whole genome shotgun (WGS) entry which is preliminary data.</text>
</comment>
<evidence type="ECO:0000313" key="2">
    <source>
        <dbReference type="EMBL" id="KAK2089794.1"/>
    </source>
</evidence>
<evidence type="ECO:0000313" key="3">
    <source>
        <dbReference type="Proteomes" id="UP001266305"/>
    </source>
</evidence>
<dbReference type="PANTHER" id="PTHR19858:SF0">
    <property type="entry name" value="PERIODIC TRYPTOPHAN PROTEIN 2 HOMOLOG"/>
    <property type="match status" value="1"/>
</dbReference>
<dbReference type="Gene3D" id="2.130.10.10">
    <property type="entry name" value="YVTN repeat-like/Quinoprotein amine dehydrogenase"/>
    <property type="match status" value="1"/>
</dbReference>
<proteinExistence type="predicted"/>
<protein>
    <submittedName>
        <fullName evidence="2">U3 snoRNP protein</fullName>
    </submittedName>
</protein>
<feature type="region of interest" description="Disordered" evidence="1">
    <location>
        <begin position="117"/>
        <end position="157"/>
    </location>
</feature>
<dbReference type="Proteomes" id="UP001266305">
    <property type="component" value="Unassembled WGS sequence"/>
</dbReference>
<dbReference type="SUPFAM" id="SSF50978">
    <property type="entry name" value="WD40 repeat-like"/>
    <property type="match status" value="1"/>
</dbReference>
<dbReference type="PANTHER" id="PTHR19858">
    <property type="entry name" value="WD40 REPEAT PROTEIN"/>
    <property type="match status" value="1"/>
</dbReference>
<name>A0ABQ9TYA9_SAGOE</name>
<gene>
    <name evidence="2" type="primary">PWP2_4</name>
    <name evidence="2" type="ORF">P7K49_032460</name>
</gene>